<dbReference type="Proteomes" id="UP000245368">
    <property type="component" value="Chromosome"/>
</dbReference>
<dbReference type="GO" id="GO:0003677">
    <property type="term" value="F:DNA binding"/>
    <property type="evidence" value="ECO:0007669"/>
    <property type="project" value="UniProtKB-KW"/>
</dbReference>
<evidence type="ECO:0000259" key="4">
    <source>
        <dbReference type="PROSITE" id="PS51898"/>
    </source>
</evidence>
<evidence type="ECO:0000256" key="1">
    <source>
        <dbReference type="ARBA" id="ARBA00008857"/>
    </source>
</evidence>
<dbReference type="EMBL" id="CP029494">
    <property type="protein sequence ID" value="AWN24330.1"/>
    <property type="molecule type" value="Genomic_DNA"/>
</dbReference>
<dbReference type="PROSITE" id="PS51898">
    <property type="entry name" value="TYR_RECOMBINASE"/>
    <property type="match status" value="1"/>
</dbReference>
<sequence>MLASQHAALRCFCNWLEAVGEIQKNPFQGKKRPKVRSEPKRVLNPDEMARMLEAAKGSQRAARCKTRNVALLVLIFDTGLRAGEVASLKVSSVDWEMGVVKVEDGKVGVRFVTVGRKTLRVLKRYVTHERKGNSHALFLTISRRPMSARQISQLILKISQRSGIGWDVRAHRIRHSYSCAYLRAGGDVFSLMRQLGHKRLDTTAKYIHWTPESLQEVNEKFSPVSRIVLPD</sequence>
<keyword evidence="2" id="KW-0238">DNA-binding</keyword>
<dbReference type="Pfam" id="PF00589">
    <property type="entry name" value="Phage_integrase"/>
    <property type="match status" value="1"/>
</dbReference>
<keyword evidence="6" id="KW-1185">Reference proteome</keyword>
<dbReference type="PANTHER" id="PTHR30349">
    <property type="entry name" value="PHAGE INTEGRASE-RELATED"/>
    <property type="match status" value="1"/>
</dbReference>
<dbReference type="SUPFAM" id="SSF56349">
    <property type="entry name" value="DNA breaking-rejoining enzymes"/>
    <property type="match status" value="1"/>
</dbReference>
<evidence type="ECO:0000313" key="6">
    <source>
        <dbReference type="Proteomes" id="UP000245368"/>
    </source>
</evidence>
<dbReference type="InterPro" id="IPR011010">
    <property type="entry name" value="DNA_brk_join_enz"/>
</dbReference>
<dbReference type="PANTHER" id="PTHR30349:SF41">
    <property type="entry name" value="INTEGRASE_RECOMBINASE PROTEIN MJ0367-RELATED"/>
    <property type="match status" value="1"/>
</dbReference>
<dbReference type="Gene3D" id="1.10.443.10">
    <property type="entry name" value="Intergrase catalytic core"/>
    <property type="match status" value="1"/>
</dbReference>
<dbReference type="InterPro" id="IPR050090">
    <property type="entry name" value="Tyrosine_recombinase_XerCD"/>
</dbReference>
<feature type="domain" description="Tyr recombinase" evidence="4">
    <location>
        <begin position="38"/>
        <end position="219"/>
    </location>
</feature>
<organism evidence="5 6">
    <name type="scientific">Deinococcus irradiatisoli</name>
    <dbReference type="NCBI Taxonomy" id="2202254"/>
    <lineage>
        <taxon>Bacteria</taxon>
        <taxon>Thermotogati</taxon>
        <taxon>Deinococcota</taxon>
        <taxon>Deinococci</taxon>
        <taxon>Deinococcales</taxon>
        <taxon>Deinococcaceae</taxon>
        <taxon>Deinococcus</taxon>
    </lineage>
</organism>
<evidence type="ECO:0000256" key="2">
    <source>
        <dbReference type="ARBA" id="ARBA00023125"/>
    </source>
</evidence>
<accession>A0A2Z3JMH1</accession>
<reference evidence="5 6" key="1">
    <citation type="submission" date="2018-05" db="EMBL/GenBank/DDBJ databases">
        <title>Complete Genome Sequence of Deinococcus sp. strain 17bor-2.</title>
        <authorList>
            <person name="Srinivasan S."/>
        </authorList>
    </citation>
    <scope>NUCLEOTIDE SEQUENCE [LARGE SCALE GENOMIC DNA]</scope>
    <source>
        <strain evidence="5 6">17bor-2</strain>
    </source>
</reference>
<name>A0A2Z3JMH1_9DEIO</name>
<dbReference type="RefSeq" id="WP_109828054.1">
    <property type="nucleotide sequence ID" value="NZ_CP029494.1"/>
</dbReference>
<evidence type="ECO:0000313" key="5">
    <source>
        <dbReference type="EMBL" id="AWN24330.1"/>
    </source>
</evidence>
<dbReference type="GO" id="GO:0015074">
    <property type="term" value="P:DNA integration"/>
    <property type="evidence" value="ECO:0007669"/>
    <property type="project" value="InterPro"/>
</dbReference>
<gene>
    <name evidence="5" type="ORF">DKM44_14745</name>
</gene>
<dbReference type="InterPro" id="IPR002104">
    <property type="entry name" value="Integrase_catalytic"/>
</dbReference>
<protein>
    <recommendedName>
        <fullName evidence="4">Tyr recombinase domain-containing protein</fullName>
    </recommendedName>
</protein>
<dbReference type="InterPro" id="IPR013762">
    <property type="entry name" value="Integrase-like_cat_sf"/>
</dbReference>
<dbReference type="CDD" id="cd00397">
    <property type="entry name" value="DNA_BRE_C"/>
    <property type="match status" value="1"/>
</dbReference>
<dbReference type="AlphaFoldDB" id="A0A2Z3JMH1"/>
<dbReference type="KEGG" id="dez:DKM44_14745"/>
<dbReference type="GO" id="GO:0006310">
    <property type="term" value="P:DNA recombination"/>
    <property type="evidence" value="ECO:0007669"/>
    <property type="project" value="UniProtKB-KW"/>
</dbReference>
<comment type="similarity">
    <text evidence="1">Belongs to the 'phage' integrase family.</text>
</comment>
<proteinExistence type="inferred from homology"/>
<dbReference type="OrthoDB" id="67979at2"/>
<evidence type="ECO:0000256" key="3">
    <source>
        <dbReference type="ARBA" id="ARBA00023172"/>
    </source>
</evidence>
<keyword evidence="3" id="KW-0233">DNA recombination</keyword>